<dbReference type="Proteomes" id="UP000018320">
    <property type="component" value="Unassembled WGS sequence"/>
</dbReference>
<sequence length="136" mass="14407">MSRDSHRPCVGPSRPAGRVISAITGFGPRLSWGLLETAQEGGLLLLCAPTPSGDRRAIALPRPVASVTILAASLLSAWALSGVSPQLPMSRFCPAQCEGILRAPRDRIQGCSVSQPEEGLDAAPWNCVVERIMIVH</sequence>
<evidence type="ECO:0000313" key="1">
    <source>
        <dbReference type="EMBL" id="ESU34657.1"/>
    </source>
</evidence>
<dbReference type="EMBL" id="AHGT01000226">
    <property type="protein sequence ID" value="ESU34657.1"/>
    <property type="molecule type" value="Genomic_DNA"/>
</dbReference>
<comment type="caution">
    <text evidence="1">The sequence shown here is derived from an EMBL/GenBank/DDBJ whole genome shotgun (WGS) entry which is preliminary data.</text>
</comment>
<proteinExistence type="predicted"/>
<name>V6T882_GIAIN</name>
<protein>
    <submittedName>
        <fullName evidence="1">Uncharacterized protein</fullName>
    </submittedName>
</protein>
<organism evidence="1 2">
    <name type="scientific">Giardia intestinalis</name>
    <name type="common">Giardia lamblia</name>
    <dbReference type="NCBI Taxonomy" id="5741"/>
    <lineage>
        <taxon>Eukaryota</taxon>
        <taxon>Metamonada</taxon>
        <taxon>Diplomonadida</taxon>
        <taxon>Hexamitidae</taxon>
        <taxon>Giardiinae</taxon>
        <taxon>Giardia</taxon>
    </lineage>
</organism>
<reference evidence="2" key="1">
    <citation type="submission" date="2012-02" db="EMBL/GenBank/DDBJ databases">
        <title>Genome sequencing of Giardia lamblia Genotypes A2 and B isolates (DH and GS) and comparative analysis with the genomes of Genotypes A1 and E (WB and Pig).</title>
        <authorList>
            <person name="Adam R."/>
            <person name="Dahlstrom E."/>
            <person name="Martens C."/>
            <person name="Bruno D."/>
            <person name="Barbian K."/>
            <person name="Porcella S.F."/>
            <person name="Nash T."/>
        </authorList>
    </citation>
    <scope>NUCLEOTIDE SEQUENCE</scope>
    <source>
        <strain evidence="2">DH</strain>
    </source>
</reference>
<reference evidence="1 2" key="2">
    <citation type="journal article" date="2013" name="Genome Biol. Evol.">
        <title>Genome sequencing of Giardia lamblia genotypes A2 and B isolates (DH and GS) and comparative analysis with the genomes of genotypes A1 and E (WB and Pig).</title>
        <authorList>
            <person name="Adam R.D."/>
            <person name="Dahlstrom E.W."/>
            <person name="Martens C.A."/>
            <person name="Bruno D.P."/>
            <person name="Barbian K.D."/>
            <person name="Ricklefs S.M."/>
            <person name="Hernandez M.M."/>
            <person name="Narla N.P."/>
            <person name="Patel R.B."/>
            <person name="Porcella S.F."/>
            <person name="Nash T.E."/>
        </authorList>
    </citation>
    <scope>NUCLEOTIDE SEQUENCE [LARGE SCALE GENOMIC DNA]</scope>
    <source>
        <strain evidence="1 2">DH</strain>
    </source>
</reference>
<accession>V6T882</accession>
<dbReference type="AlphaFoldDB" id="V6T882"/>
<dbReference type="VEuPathDB" id="GiardiaDB:GL50803_0031391"/>
<dbReference type="VEuPathDB" id="GiardiaDB:DHA2_150218"/>
<gene>
    <name evidence="1" type="ORF">DHA2_150218</name>
</gene>
<evidence type="ECO:0000313" key="2">
    <source>
        <dbReference type="Proteomes" id="UP000018320"/>
    </source>
</evidence>